<name>A0A8H8BW34_9HELO</name>
<feature type="compositionally biased region" description="Low complexity" evidence="1">
    <location>
        <begin position="149"/>
        <end position="159"/>
    </location>
</feature>
<feature type="region of interest" description="Disordered" evidence="1">
    <location>
        <begin position="149"/>
        <end position="211"/>
    </location>
</feature>
<gene>
    <name evidence="2" type="ORF">IFR04_001020</name>
</gene>
<dbReference type="Gene3D" id="2.60.40.180">
    <property type="entry name" value="Transthyretin/hydroxyisourate hydrolase domain"/>
    <property type="match status" value="1"/>
</dbReference>
<evidence type="ECO:0000256" key="1">
    <source>
        <dbReference type="SAM" id="MobiDB-lite"/>
    </source>
</evidence>
<dbReference type="EMBL" id="JAFJYH010000007">
    <property type="protein sequence ID" value="KAG4425813.1"/>
    <property type="molecule type" value="Genomic_DNA"/>
</dbReference>
<accession>A0A8H8BW34</accession>
<comment type="caution">
    <text evidence="2">The sequence shown here is derived from an EMBL/GenBank/DDBJ whole genome shotgun (WGS) entry which is preliminary data.</text>
</comment>
<feature type="compositionally biased region" description="Polar residues" evidence="1">
    <location>
        <begin position="198"/>
        <end position="211"/>
    </location>
</feature>
<reference evidence="2" key="1">
    <citation type="submission" date="2021-02" db="EMBL/GenBank/DDBJ databases">
        <title>Genome sequence Cadophora malorum strain M34.</title>
        <authorList>
            <person name="Stefanovic E."/>
            <person name="Vu D."/>
            <person name="Scully C."/>
            <person name="Dijksterhuis J."/>
            <person name="Roader J."/>
            <person name="Houbraken J."/>
        </authorList>
    </citation>
    <scope>NUCLEOTIDE SEQUENCE</scope>
    <source>
        <strain evidence="2">M34</strain>
    </source>
</reference>
<sequence length="342" mass="38215">MSFPNISCSVVERRTGRPVAGLSVILRCLQPELDPELPDSYTKRVLQNNEFRAQTDPDGWVLQQWRARDSPDLSLLQFLWIGNDFRETTVWQMGFLTTQHFAPAQPRYAFVDVNFAIHRGQDSPHISLCLDLDGYGACLEPFKQVQQRTQQAKFSQKQQKALREPSPNESYPGQAASSPPWAEHSRQKILQVRRRRSQYPSDSHGQRSMSLRQTIITTVPNDDTTPNHVENTTVDAVDQINPIIVDASIPADPVLVDSAIIFKTDQDDTIVVDAGIESEGTTVDRRVQPDTSTSVQTNKAADTDSQCSWAAVNTVAATVGTQVEGQGLVLRRSTRQAKKTMK</sequence>
<protein>
    <submittedName>
        <fullName evidence="2">Uncharacterized protein</fullName>
    </submittedName>
</protein>
<organism evidence="2 3">
    <name type="scientific">Cadophora malorum</name>
    <dbReference type="NCBI Taxonomy" id="108018"/>
    <lineage>
        <taxon>Eukaryota</taxon>
        <taxon>Fungi</taxon>
        <taxon>Dikarya</taxon>
        <taxon>Ascomycota</taxon>
        <taxon>Pezizomycotina</taxon>
        <taxon>Leotiomycetes</taxon>
        <taxon>Helotiales</taxon>
        <taxon>Ploettnerulaceae</taxon>
        <taxon>Cadophora</taxon>
    </lineage>
</organism>
<proteinExistence type="predicted"/>
<feature type="compositionally biased region" description="Polar residues" evidence="1">
    <location>
        <begin position="167"/>
        <end position="177"/>
    </location>
</feature>
<dbReference type="AlphaFoldDB" id="A0A8H8BW34"/>
<dbReference type="OrthoDB" id="3578336at2759"/>
<evidence type="ECO:0000313" key="2">
    <source>
        <dbReference type="EMBL" id="KAG4425813.1"/>
    </source>
</evidence>
<dbReference type="InterPro" id="IPR036817">
    <property type="entry name" value="Transthyretin/HIU_hydrolase_sf"/>
</dbReference>
<evidence type="ECO:0000313" key="3">
    <source>
        <dbReference type="Proteomes" id="UP000664132"/>
    </source>
</evidence>
<dbReference type="Proteomes" id="UP000664132">
    <property type="component" value="Unassembled WGS sequence"/>
</dbReference>
<keyword evidence="3" id="KW-1185">Reference proteome</keyword>